<keyword evidence="5" id="KW-0812">Transmembrane</keyword>
<evidence type="ECO:0000313" key="9">
    <source>
        <dbReference type="Proteomes" id="UP000192652"/>
    </source>
</evidence>
<keyword evidence="4" id="KW-0963">Cytoplasm</keyword>
<dbReference type="PIRSF" id="PIRSF000193">
    <property type="entry name" value="Pyrrol-5-carb_rd"/>
    <property type="match status" value="1"/>
</dbReference>
<evidence type="ECO:0000259" key="7">
    <source>
        <dbReference type="Pfam" id="PF14748"/>
    </source>
</evidence>
<feature type="transmembrane region" description="Helical" evidence="5">
    <location>
        <begin position="16"/>
        <end position="36"/>
    </location>
</feature>
<name>A0ABX3PH11_9HYPH</name>
<evidence type="ECO:0000256" key="3">
    <source>
        <dbReference type="ARBA" id="ARBA00023002"/>
    </source>
</evidence>
<organism evidence="8 9">
    <name type="scientific">Xaviernesmea rhizosphaerae</name>
    <dbReference type="NCBI Taxonomy" id="1672749"/>
    <lineage>
        <taxon>Bacteria</taxon>
        <taxon>Pseudomonadati</taxon>
        <taxon>Pseudomonadota</taxon>
        <taxon>Alphaproteobacteria</taxon>
        <taxon>Hyphomicrobiales</taxon>
        <taxon>Rhizobiaceae</taxon>
        <taxon>Rhizobium/Agrobacterium group</taxon>
        <taxon>Xaviernesmea</taxon>
    </lineage>
</organism>
<evidence type="ECO:0000256" key="2">
    <source>
        <dbReference type="ARBA" id="ARBA00022857"/>
    </source>
</evidence>
<dbReference type="RefSeq" id="WP_081174549.1">
    <property type="nucleotide sequence ID" value="NZ_MSPX01000003.1"/>
</dbReference>
<evidence type="ECO:0000256" key="5">
    <source>
        <dbReference type="SAM" id="Phobius"/>
    </source>
</evidence>
<dbReference type="InterPro" id="IPR028939">
    <property type="entry name" value="P5C_Rdtase_cat_N"/>
</dbReference>
<keyword evidence="3 4" id="KW-0560">Oxidoreductase</keyword>
<dbReference type="InterPro" id="IPR036291">
    <property type="entry name" value="NAD(P)-bd_dom_sf"/>
</dbReference>
<dbReference type="InterPro" id="IPR008927">
    <property type="entry name" value="6-PGluconate_DH-like_C_sf"/>
</dbReference>
<accession>A0ABX3PH11</accession>
<reference evidence="8 9" key="1">
    <citation type="journal article" date="2017" name="Antonie Van Leeuwenhoek">
        <title>Rhizobium rhizosphaerae sp. nov., a novel species isolated from rice rhizosphere.</title>
        <authorList>
            <person name="Zhao J.J."/>
            <person name="Zhang J."/>
            <person name="Zhang R.J."/>
            <person name="Zhang C.W."/>
            <person name="Yin H.Q."/>
            <person name="Zhang X.X."/>
        </authorList>
    </citation>
    <scope>NUCLEOTIDE SEQUENCE [LARGE SCALE GENOMIC DNA]</scope>
    <source>
        <strain evidence="8 9">RD15</strain>
    </source>
</reference>
<keyword evidence="5" id="KW-1133">Transmembrane helix</keyword>
<proteinExistence type="inferred from homology"/>
<comment type="catalytic activity">
    <reaction evidence="4">
        <text>L-proline + NADP(+) = (S)-1-pyrroline-5-carboxylate + NADPH + 2 H(+)</text>
        <dbReference type="Rhea" id="RHEA:14109"/>
        <dbReference type="ChEBI" id="CHEBI:15378"/>
        <dbReference type="ChEBI" id="CHEBI:17388"/>
        <dbReference type="ChEBI" id="CHEBI:57783"/>
        <dbReference type="ChEBI" id="CHEBI:58349"/>
        <dbReference type="ChEBI" id="CHEBI:60039"/>
        <dbReference type="EC" id="1.5.1.2"/>
    </reaction>
</comment>
<keyword evidence="5" id="KW-0472">Membrane</keyword>
<dbReference type="HAMAP" id="MF_01925">
    <property type="entry name" value="P5C_reductase"/>
    <property type="match status" value="1"/>
</dbReference>
<feature type="domain" description="Pyrroline-5-carboxylate reductase dimerisation" evidence="7">
    <location>
        <begin position="167"/>
        <end position="270"/>
    </location>
</feature>
<comment type="function">
    <text evidence="4">Catalyzes the reduction of 1-pyrroline-5-carboxylate (PCA) to L-proline.</text>
</comment>
<protein>
    <recommendedName>
        <fullName evidence="4">Pyrroline-5-carboxylate reductase</fullName>
        <shortName evidence="4">P5C reductase</shortName>
        <shortName evidence="4">P5CR</shortName>
        <ecNumber evidence="4">1.5.1.2</ecNumber>
    </recommendedName>
    <alternativeName>
        <fullName evidence="4">PCA reductase</fullName>
    </alternativeName>
</protein>
<dbReference type="EMBL" id="MSPX01000003">
    <property type="protein sequence ID" value="OQP87412.1"/>
    <property type="molecule type" value="Genomic_DNA"/>
</dbReference>
<dbReference type="PANTHER" id="PTHR11645">
    <property type="entry name" value="PYRROLINE-5-CARBOXYLATE REDUCTASE"/>
    <property type="match status" value="1"/>
</dbReference>
<dbReference type="SUPFAM" id="SSF48179">
    <property type="entry name" value="6-phosphogluconate dehydrogenase C-terminal domain-like"/>
    <property type="match status" value="1"/>
</dbReference>
<comment type="similarity">
    <text evidence="1 4">Belongs to the pyrroline-5-carboxylate reductase family.</text>
</comment>
<dbReference type="Gene3D" id="1.10.3730.10">
    <property type="entry name" value="ProC C-terminal domain-like"/>
    <property type="match status" value="1"/>
</dbReference>
<comment type="pathway">
    <text evidence="4">Amino-acid biosynthesis; L-proline biosynthesis; L-proline from L-glutamate 5-semialdehyde: step 1/1.</text>
</comment>
<dbReference type="EC" id="1.5.1.2" evidence="4"/>
<sequence length="275" mass="29174">MDINRSEHQLRQKGDLKIGVIGGAGWLGAAIAAALIEAEVVTPDRLTLSYRSTRSDAVPGAFWTTDNQELADRCDILLLCVRPADWAGLHVDASGKLVLSVMAGIGLAALAQRHGTARVVRTLPNAAVTVRKSYTPWLAAPAVGEADRAIIRRIFDACGTQDEVRSEAEIDYLTGLTGSGPAFPALLAEAMMLDAIDRGFDRDVARRAVNAVLIGTGRLLERQDDCPSDTVRTFLDYRGTTAAAIEAMTSSGLRAAVANGLAAAHQKSVRLGEPS</sequence>
<dbReference type="InterPro" id="IPR000304">
    <property type="entry name" value="Pyrroline-COOH_reductase"/>
</dbReference>
<gene>
    <name evidence="4" type="primary">proC</name>
    <name evidence="8" type="ORF">BTR14_05625</name>
</gene>
<comment type="caution">
    <text evidence="8">The sequence shown here is derived from an EMBL/GenBank/DDBJ whole genome shotgun (WGS) entry which is preliminary data.</text>
</comment>
<comment type="subcellular location">
    <subcellularLocation>
        <location evidence="4">Cytoplasm</location>
    </subcellularLocation>
</comment>
<dbReference type="Pfam" id="PF03807">
    <property type="entry name" value="F420_oxidored"/>
    <property type="match status" value="1"/>
</dbReference>
<keyword evidence="9" id="KW-1185">Reference proteome</keyword>
<keyword evidence="4" id="KW-0028">Amino-acid biosynthesis</keyword>
<evidence type="ECO:0000259" key="6">
    <source>
        <dbReference type="Pfam" id="PF03807"/>
    </source>
</evidence>
<evidence type="ECO:0000313" key="8">
    <source>
        <dbReference type="EMBL" id="OQP87412.1"/>
    </source>
</evidence>
<feature type="domain" description="Pyrroline-5-carboxylate reductase catalytic N-terminal" evidence="6">
    <location>
        <begin position="17"/>
        <end position="104"/>
    </location>
</feature>
<dbReference type="Proteomes" id="UP000192652">
    <property type="component" value="Unassembled WGS sequence"/>
</dbReference>
<dbReference type="PANTHER" id="PTHR11645:SF0">
    <property type="entry name" value="PYRROLINE-5-CARBOXYLATE REDUCTASE 3"/>
    <property type="match status" value="1"/>
</dbReference>
<evidence type="ECO:0000256" key="1">
    <source>
        <dbReference type="ARBA" id="ARBA00005525"/>
    </source>
</evidence>
<evidence type="ECO:0000256" key="4">
    <source>
        <dbReference type="HAMAP-Rule" id="MF_01925"/>
    </source>
</evidence>
<dbReference type="SUPFAM" id="SSF51735">
    <property type="entry name" value="NAD(P)-binding Rossmann-fold domains"/>
    <property type="match status" value="1"/>
</dbReference>
<keyword evidence="4" id="KW-0641">Proline biosynthesis</keyword>
<dbReference type="Gene3D" id="3.40.50.720">
    <property type="entry name" value="NAD(P)-binding Rossmann-like Domain"/>
    <property type="match status" value="1"/>
</dbReference>
<comment type="catalytic activity">
    <reaction evidence="4">
        <text>L-proline + NAD(+) = (S)-1-pyrroline-5-carboxylate + NADH + 2 H(+)</text>
        <dbReference type="Rhea" id="RHEA:14105"/>
        <dbReference type="ChEBI" id="CHEBI:15378"/>
        <dbReference type="ChEBI" id="CHEBI:17388"/>
        <dbReference type="ChEBI" id="CHEBI:57540"/>
        <dbReference type="ChEBI" id="CHEBI:57945"/>
        <dbReference type="ChEBI" id="CHEBI:60039"/>
        <dbReference type="EC" id="1.5.1.2"/>
    </reaction>
</comment>
<keyword evidence="2 4" id="KW-0521">NADP</keyword>
<dbReference type="Pfam" id="PF14748">
    <property type="entry name" value="P5CR_dimer"/>
    <property type="match status" value="1"/>
</dbReference>
<dbReference type="InterPro" id="IPR029036">
    <property type="entry name" value="P5CR_dimer"/>
</dbReference>